<evidence type="ECO:0000256" key="3">
    <source>
        <dbReference type="ARBA" id="ARBA00022691"/>
    </source>
</evidence>
<organism evidence="10 11">
    <name type="scientific">Pyrobaculum oguniense (strain DSM 13380 / JCM 10595 / TE7)</name>
    <dbReference type="NCBI Taxonomy" id="698757"/>
    <lineage>
        <taxon>Archaea</taxon>
        <taxon>Thermoproteota</taxon>
        <taxon>Thermoprotei</taxon>
        <taxon>Thermoproteales</taxon>
        <taxon>Thermoproteaceae</taxon>
        <taxon>Pyrobaculum</taxon>
    </lineage>
</organism>
<proteinExistence type="predicted"/>
<dbReference type="PANTHER" id="PTHR30557">
    <property type="entry name" value="THIAMINE BIOSYNTHESIS PROTEIN THIC"/>
    <property type="match status" value="1"/>
</dbReference>
<dbReference type="InterPro" id="IPR002817">
    <property type="entry name" value="ThiC/BzaA/B"/>
</dbReference>
<reference evidence="10 11" key="1">
    <citation type="journal article" date="2012" name="Stand. Genomic Sci.">
        <title>Complete genome sequence of Pyrobaculum oguniense.</title>
        <authorList>
            <person name="Bernick D.L."/>
            <person name="Karplus K."/>
            <person name="Lui L.M."/>
            <person name="Coker J.K."/>
            <person name="Murphy J.N."/>
            <person name="Chan P.P."/>
            <person name="Cozen A.E."/>
            <person name="Lowe T.M."/>
        </authorList>
    </citation>
    <scope>NUCLEOTIDE SEQUENCE [LARGE SCALE GENOMIC DNA]</scope>
    <source>
        <strain evidence="10 11">TE7</strain>
    </source>
</reference>
<dbReference type="SFLD" id="SFLDG01114">
    <property type="entry name" value="phosphomethylpyrimidine_syntha"/>
    <property type="match status" value="1"/>
</dbReference>
<dbReference type="NCBIfam" id="NF009895">
    <property type="entry name" value="PRK13352.1"/>
    <property type="match status" value="1"/>
</dbReference>
<keyword evidence="11" id="KW-1185">Reference proteome</keyword>
<evidence type="ECO:0000256" key="4">
    <source>
        <dbReference type="ARBA" id="ARBA00022723"/>
    </source>
</evidence>
<keyword evidence="4" id="KW-0479">Metal-binding</keyword>
<protein>
    <recommendedName>
        <fullName evidence="9">Phosphomethylpyrimidine synthase</fullName>
        <ecNumber evidence="9">4.1.99.17</ecNumber>
    </recommendedName>
</protein>
<dbReference type="HOGENOM" id="CLU_013181_2_2_2"/>
<evidence type="ECO:0000313" key="11">
    <source>
        <dbReference type="Proteomes" id="UP000009062"/>
    </source>
</evidence>
<name>H6QBY3_PYROT</name>
<dbReference type="InterPro" id="IPR038521">
    <property type="entry name" value="ThiC/Bza_core_dom"/>
</dbReference>
<dbReference type="EMBL" id="CP003316">
    <property type="protein sequence ID" value="AFA40775.1"/>
    <property type="molecule type" value="Genomic_DNA"/>
</dbReference>
<dbReference type="STRING" id="698757.Pogu_2748"/>
<evidence type="ECO:0000313" key="10">
    <source>
        <dbReference type="EMBL" id="AFA40775.1"/>
    </source>
</evidence>
<evidence type="ECO:0000256" key="5">
    <source>
        <dbReference type="ARBA" id="ARBA00022833"/>
    </source>
</evidence>
<evidence type="ECO:0000256" key="9">
    <source>
        <dbReference type="NCBIfam" id="TIGR00190"/>
    </source>
</evidence>
<dbReference type="NCBIfam" id="TIGR00190">
    <property type="entry name" value="thiC"/>
    <property type="match status" value="1"/>
</dbReference>
<keyword evidence="8" id="KW-0456">Lyase</keyword>
<gene>
    <name evidence="10" type="ordered locus">Pogu_2748</name>
</gene>
<keyword evidence="2" id="KW-0004">4Fe-4S</keyword>
<evidence type="ECO:0000256" key="1">
    <source>
        <dbReference type="ARBA" id="ARBA00001966"/>
    </source>
</evidence>
<dbReference type="GO" id="GO:0009228">
    <property type="term" value="P:thiamine biosynthetic process"/>
    <property type="evidence" value="ECO:0007669"/>
    <property type="project" value="UniProtKB-UniRule"/>
</dbReference>
<dbReference type="GO" id="GO:0051539">
    <property type="term" value="F:4 iron, 4 sulfur cluster binding"/>
    <property type="evidence" value="ECO:0007669"/>
    <property type="project" value="UniProtKB-KW"/>
</dbReference>
<dbReference type="PANTHER" id="PTHR30557:SF1">
    <property type="entry name" value="PHOSPHOMETHYLPYRIMIDINE SYNTHASE, CHLOROPLASTIC"/>
    <property type="match status" value="1"/>
</dbReference>
<dbReference type="KEGG" id="pog:Pogu_2748"/>
<dbReference type="Proteomes" id="UP000009062">
    <property type="component" value="Chromosome"/>
</dbReference>
<sequence>MNKTIIREAREGRAPPELEVLSKLEGISKEKLRARLATGRVVVIRNVKRPSERLVGIGHGLTTKININLGTSSEVVDLDMELKKVEVANKWGDTLMDLSVGGNLDEIRGAVIAKSKLPVGTVPVYQAFIESFSKRSGGAYFTEDDLLKTVERHLKDGVAFMTIHAAVTYDLAVKVLKSERVIPVVSRGGDMLIGWMLHNKAENPYLKNWEYLLELFAEYDAVISIGDALRPGAVADAHDEFHVAELVQAARLAKRAVRAGVQVMIEGPGHVPLNDIMWSIKLEKRLTGGVPYYVLGPLPTDVAAPYDHIASAIGAALAAAAGADLLCYITPAEHLSLPTVEQVEQGAVAYRIAAHVGDIVKLGRRARRWDDEVSRHRGKLEWGEMIKRLIDPERAYKVYTQFGQPKVKGCTMCGGYCPMNMVMAQASRLPKEIA</sequence>
<evidence type="ECO:0000256" key="2">
    <source>
        <dbReference type="ARBA" id="ARBA00022485"/>
    </source>
</evidence>
<dbReference type="GO" id="GO:0046872">
    <property type="term" value="F:metal ion binding"/>
    <property type="evidence" value="ECO:0007669"/>
    <property type="project" value="UniProtKB-KW"/>
</dbReference>
<evidence type="ECO:0000256" key="6">
    <source>
        <dbReference type="ARBA" id="ARBA00023004"/>
    </source>
</evidence>
<accession>H6QBY3</accession>
<keyword evidence="7" id="KW-0411">Iron-sulfur</keyword>
<dbReference type="GO" id="GO:0070284">
    <property type="term" value="F:phosphomethylpyrimidine synthase activity"/>
    <property type="evidence" value="ECO:0007669"/>
    <property type="project" value="UniProtKB-EC"/>
</dbReference>
<evidence type="ECO:0000256" key="8">
    <source>
        <dbReference type="ARBA" id="ARBA00023239"/>
    </source>
</evidence>
<comment type="cofactor">
    <cofactor evidence="1">
        <name>[4Fe-4S] cluster</name>
        <dbReference type="ChEBI" id="CHEBI:49883"/>
    </cofactor>
</comment>
<evidence type="ECO:0000256" key="7">
    <source>
        <dbReference type="ARBA" id="ARBA00023014"/>
    </source>
</evidence>
<keyword evidence="6" id="KW-0408">Iron</keyword>
<dbReference type="SFLD" id="SFLDS00113">
    <property type="entry name" value="Radical_SAM_Phosphomethylpyrim"/>
    <property type="match status" value="1"/>
</dbReference>
<dbReference type="AlphaFoldDB" id="H6QBY3"/>
<keyword evidence="3" id="KW-0949">S-adenosyl-L-methionine</keyword>
<dbReference type="Pfam" id="PF01964">
    <property type="entry name" value="ThiC_Rad_SAM"/>
    <property type="match status" value="1"/>
</dbReference>
<dbReference type="SFLD" id="SFLDF00407">
    <property type="entry name" value="phosphomethylpyrimidine_syntha"/>
    <property type="match status" value="1"/>
</dbReference>
<dbReference type="EC" id="4.1.99.17" evidence="9"/>
<keyword evidence="5" id="KW-0862">Zinc</keyword>
<dbReference type="Gene3D" id="3.20.20.540">
    <property type="entry name" value="Radical SAM ThiC family, central domain"/>
    <property type="match status" value="1"/>
</dbReference>
<dbReference type="eggNOG" id="arCOG02741">
    <property type="taxonomic scope" value="Archaea"/>
</dbReference>